<dbReference type="GO" id="GO:0003677">
    <property type="term" value="F:DNA binding"/>
    <property type="evidence" value="ECO:0007669"/>
    <property type="project" value="InterPro"/>
</dbReference>
<dbReference type="InterPro" id="IPR000792">
    <property type="entry name" value="Tscrpt_reg_LuxR_C"/>
</dbReference>
<dbReference type="GO" id="GO:0006355">
    <property type="term" value="P:regulation of DNA-templated transcription"/>
    <property type="evidence" value="ECO:0007669"/>
    <property type="project" value="InterPro"/>
</dbReference>
<dbReference type="SUPFAM" id="SSF46894">
    <property type="entry name" value="C-terminal effector domain of the bipartite response regulators"/>
    <property type="match status" value="1"/>
</dbReference>
<name>A0A8T5VRB1_9BRAD</name>
<dbReference type="Pfam" id="PF00196">
    <property type="entry name" value="GerE"/>
    <property type="match status" value="1"/>
</dbReference>
<reference evidence="1" key="2">
    <citation type="submission" date="2022-04" db="EMBL/GenBank/DDBJ databases">
        <authorList>
            <person name="Bromfield E.S.P."/>
            <person name="Cloutier S."/>
        </authorList>
    </citation>
    <scope>NUCLEOTIDE SEQUENCE</scope>
    <source>
        <strain evidence="1">1S5</strain>
    </source>
</reference>
<dbReference type="InterPro" id="IPR016032">
    <property type="entry name" value="Sig_transdc_resp-reg_C-effctor"/>
</dbReference>
<dbReference type="InterPro" id="IPR036388">
    <property type="entry name" value="WH-like_DNA-bd_sf"/>
</dbReference>
<sequence length="73" mass="8184">MSEILLTPREKQLLRRLAAGKTDREIAAKLGGTAKQIAEQRVRLLGKLRIASEAEITSAAHRLAEWRTYRGIT</sequence>
<dbReference type="Gene3D" id="1.10.10.10">
    <property type="entry name" value="Winged helix-like DNA-binding domain superfamily/Winged helix DNA-binding domain"/>
    <property type="match status" value="1"/>
</dbReference>
<protein>
    <submittedName>
        <fullName evidence="1">LuxR C-terminal-related transcriptional regulator</fullName>
    </submittedName>
</protein>
<dbReference type="SMART" id="SM00421">
    <property type="entry name" value="HTH_LUXR"/>
    <property type="match status" value="1"/>
</dbReference>
<gene>
    <name evidence="1" type="ORF">HAP41_0000013540</name>
</gene>
<accession>A0A8T5VRB1</accession>
<organism evidence="1 2">
    <name type="scientific">Bradyrhizobium barranii subsp. apii</name>
    <dbReference type="NCBI Taxonomy" id="2819348"/>
    <lineage>
        <taxon>Bacteria</taxon>
        <taxon>Pseudomonadati</taxon>
        <taxon>Pseudomonadota</taxon>
        <taxon>Alphaproteobacteria</taxon>
        <taxon>Hyphomicrobiales</taxon>
        <taxon>Nitrobacteraceae</taxon>
        <taxon>Bradyrhizobium</taxon>
        <taxon>Bradyrhizobium barranii</taxon>
    </lineage>
</organism>
<evidence type="ECO:0000313" key="2">
    <source>
        <dbReference type="Proteomes" id="UP000551709"/>
    </source>
</evidence>
<evidence type="ECO:0000313" key="1">
    <source>
        <dbReference type="EMBL" id="UPT89888.1"/>
    </source>
</evidence>
<dbReference type="PROSITE" id="PS50043">
    <property type="entry name" value="HTH_LUXR_2"/>
    <property type="match status" value="1"/>
</dbReference>
<dbReference type="EMBL" id="CP096255">
    <property type="protein sequence ID" value="UPT89888.1"/>
    <property type="molecule type" value="Genomic_DNA"/>
</dbReference>
<dbReference type="AlphaFoldDB" id="A0A8T5VRB1"/>
<dbReference type="RefSeq" id="WP_166101120.1">
    <property type="nucleotide sequence ID" value="NZ_CP096255.1"/>
</dbReference>
<dbReference type="Proteomes" id="UP000551709">
    <property type="component" value="Chromosome"/>
</dbReference>
<reference evidence="1" key="1">
    <citation type="journal article" date="2017" name="Syst. Appl. Microbiol.">
        <title>Soybeans inoculated with root zone soils of Canadian native legumes harbour diverse and novel Bradyrhizobium spp. that possess agricultural potential.</title>
        <authorList>
            <person name="Bromfield E.S.P."/>
            <person name="Cloutier S."/>
            <person name="Tambong J.T."/>
            <person name="Tran Thi T.V."/>
        </authorList>
    </citation>
    <scope>NUCLEOTIDE SEQUENCE</scope>
    <source>
        <strain evidence="1">1S5</strain>
    </source>
</reference>
<proteinExistence type="predicted"/>